<evidence type="ECO:0000313" key="10">
    <source>
        <dbReference type="Proteomes" id="UP000326169"/>
    </source>
</evidence>
<dbReference type="PANTHER" id="PTHR11054">
    <property type="entry name" value="6-PHOSPHOGLUCONOLACTONASE"/>
    <property type="match status" value="1"/>
</dbReference>
<dbReference type="InterPro" id="IPR037171">
    <property type="entry name" value="NagB/RpiA_transferase-like"/>
</dbReference>
<sequence length="241" mass="26652">MHKIIEVLATREQMVGRSQEIILSKMEAAVKSRNRFTIALAGGGTPQPIYEALAKQDLPLDQIHIFWGDERYVPPDHPDSNQKMARSAWLDRVNFPESNIHPMPTGSGNPQLDAENHDRQIREFFGVDPGEFPSFDMILLGMGDDAHTASLFPLTDALQVCDRLVTVGNKDGQPRITFTIPLINQADCVMFLVAGASKRSALAQVFAPTGDANAYPSRFIQPQGELWWLLDAAAGEEIQKG</sequence>
<dbReference type="CDD" id="cd01400">
    <property type="entry name" value="6PGL"/>
    <property type="match status" value="1"/>
</dbReference>
<dbReference type="InterPro" id="IPR005900">
    <property type="entry name" value="6-phosphogluconolactonase_DevB"/>
</dbReference>
<comment type="similarity">
    <text evidence="4 7">Belongs to the glucosamine/galactosamine-6-phosphate isomerase family. 6-phosphogluconolactonase subfamily.</text>
</comment>
<proteinExistence type="inferred from homology"/>
<keyword evidence="10" id="KW-1185">Reference proteome</keyword>
<evidence type="ECO:0000256" key="5">
    <source>
        <dbReference type="ARBA" id="ARBA00013198"/>
    </source>
</evidence>
<organism evidence="9 10">
    <name type="scientific">Limnospira platensis NIES-46</name>
    <dbReference type="NCBI Taxonomy" id="1236695"/>
    <lineage>
        <taxon>Bacteria</taxon>
        <taxon>Bacillati</taxon>
        <taxon>Cyanobacteriota</taxon>
        <taxon>Cyanophyceae</taxon>
        <taxon>Oscillatoriophycideae</taxon>
        <taxon>Oscillatoriales</taxon>
        <taxon>Sirenicapillariaceae</taxon>
        <taxon>Limnospira</taxon>
    </lineage>
</organism>
<comment type="pathway">
    <text evidence="3 7">Carbohydrate degradation; pentose phosphate pathway; D-ribulose 5-phosphate from D-glucose 6-phosphate (oxidative stage): step 2/3.</text>
</comment>
<comment type="function">
    <text evidence="2 7">Hydrolysis of 6-phosphogluconolactone to 6-phosphogluconate.</text>
</comment>
<evidence type="ECO:0000256" key="2">
    <source>
        <dbReference type="ARBA" id="ARBA00002681"/>
    </source>
</evidence>
<feature type="domain" description="Glucosamine/galactosamine-6-phosphate isomerase" evidence="8">
    <location>
        <begin position="10"/>
        <end position="228"/>
    </location>
</feature>
<evidence type="ECO:0000256" key="3">
    <source>
        <dbReference type="ARBA" id="ARBA00004961"/>
    </source>
</evidence>
<reference evidence="9 10" key="1">
    <citation type="journal article" date="2019" name="J Genomics">
        <title>The Draft Genome of a Hydrogen-producing Cyanobacterium, Arthrospira platensis NIES-46.</title>
        <authorList>
            <person name="Suzuki S."/>
            <person name="Yamaguchi H."/>
            <person name="Kawachi M."/>
        </authorList>
    </citation>
    <scope>NUCLEOTIDE SEQUENCE [LARGE SCALE GENOMIC DNA]</scope>
    <source>
        <strain evidence="9 10">NIES-46</strain>
    </source>
</reference>
<dbReference type="SUPFAM" id="SSF100950">
    <property type="entry name" value="NagB/RpiA/CoA transferase-like"/>
    <property type="match status" value="1"/>
</dbReference>
<dbReference type="InterPro" id="IPR006148">
    <property type="entry name" value="Glc/Gal-6P_isomerase"/>
</dbReference>
<dbReference type="GeneID" id="301681221"/>
<dbReference type="RefSeq" id="WP_006618490.1">
    <property type="nucleotide sequence ID" value="NZ_BIMW01000004.1"/>
</dbReference>
<evidence type="ECO:0000256" key="1">
    <source>
        <dbReference type="ARBA" id="ARBA00000832"/>
    </source>
</evidence>
<evidence type="ECO:0000313" key="9">
    <source>
        <dbReference type="EMBL" id="GCE92209.1"/>
    </source>
</evidence>
<evidence type="ECO:0000256" key="6">
    <source>
        <dbReference type="ARBA" id="ARBA00020337"/>
    </source>
</evidence>
<dbReference type="PANTHER" id="PTHR11054:SF0">
    <property type="entry name" value="6-PHOSPHOGLUCONOLACTONASE"/>
    <property type="match status" value="1"/>
</dbReference>
<name>A0A5M3T3Y0_LIMPL</name>
<protein>
    <recommendedName>
        <fullName evidence="6 7">6-phosphogluconolactonase</fullName>
        <shortName evidence="7">6PGL</shortName>
        <ecNumber evidence="5 7">3.1.1.31</ecNumber>
    </recommendedName>
</protein>
<dbReference type="EC" id="3.1.1.31" evidence="5 7"/>
<dbReference type="Pfam" id="PF01182">
    <property type="entry name" value="Glucosamine_iso"/>
    <property type="match status" value="1"/>
</dbReference>
<accession>A0A5M3T3Y0</accession>
<gene>
    <name evidence="7" type="primary">pgl</name>
    <name evidence="9" type="ORF">NIES46_02450</name>
</gene>
<evidence type="ECO:0000256" key="4">
    <source>
        <dbReference type="ARBA" id="ARBA00010662"/>
    </source>
</evidence>
<dbReference type="Gene3D" id="3.40.50.1360">
    <property type="match status" value="1"/>
</dbReference>
<keyword evidence="7" id="KW-0378">Hydrolase</keyword>
<dbReference type="InterPro" id="IPR039104">
    <property type="entry name" value="6PGL"/>
</dbReference>
<comment type="caution">
    <text evidence="9">The sequence shown here is derived from an EMBL/GenBank/DDBJ whole genome shotgun (WGS) entry which is preliminary data.</text>
</comment>
<evidence type="ECO:0000256" key="7">
    <source>
        <dbReference type="RuleBase" id="RU365095"/>
    </source>
</evidence>
<dbReference type="NCBIfam" id="TIGR01198">
    <property type="entry name" value="pgl"/>
    <property type="match status" value="1"/>
</dbReference>
<dbReference type="Proteomes" id="UP000326169">
    <property type="component" value="Unassembled WGS sequence"/>
</dbReference>
<evidence type="ECO:0000259" key="8">
    <source>
        <dbReference type="Pfam" id="PF01182"/>
    </source>
</evidence>
<dbReference type="EMBL" id="BIMW01000004">
    <property type="protein sequence ID" value="GCE92209.1"/>
    <property type="molecule type" value="Genomic_DNA"/>
</dbReference>
<comment type="catalytic activity">
    <reaction evidence="1 7">
        <text>6-phospho-D-glucono-1,5-lactone + H2O = 6-phospho-D-gluconate + H(+)</text>
        <dbReference type="Rhea" id="RHEA:12556"/>
        <dbReference type="ChEBI" id="CHEBI:15377"/>
        <dbReference type="ChEBI" id="CHEBI:15378"/>
        <dbReference type="ChEBI" id="CHEBI:57955"/>
        <dbReference type="ChEBI" id="CHEBI:58759"/>
        <dbReference type="EC" id="3.1.1.31"/>
    </reaction>
</comment>